<feature type="transmembrane region" description="Helical" evidence="1">
    <location>
        <begin position="35"/>
        <end position="57"/>
    </location>
</feature>
<dbReference type="AlphaFoldDB" id="A0A1G6JG90"/>
<keyword evidence="1" id="KW-1133">Transmembrane helix</keyword>
<accession>A0A1G6JG90</accession>
<sequence length="73" mass="7924">MVQGELRIVVAVLATFVALFGLGDAIDGLIFDENNVVLSGMVTAAIGIVAFVVMLTLHPKDLEHLDQHRHRES</sequence>
<dbReference type="Pfam" id="PF11177">
    <property type="entry name" value="DUF2964"/>
    <property type="match status" value="1"/>
</dbReference>
<proteinExistence type="predicted"/>
<keyword evidence="1" id="KW-0472">Membrane</keyword>
<dbReference type="Proteomes" id="UP000198908">
    <property type="component" value="Unassembled WGS sequence"/>
</dbReference>
<protein>
    <recommendedName>
        <fullName evidence="4">DUF2964 family protein</fullName>
    </recommendedName>
</protein>
<evidence type="ECO:0008006" key="4">
    <source>
        <dbReference type="Google" id="ProtNLM"/>
    </source>
</evidence>
<name>A0A1G6JG90_9BURK</name>
<evidence type="ECO:0000256" key="1">
    <source>
        <dbReference type="SAM" id="Phobius"/>
    </source>
</evidence>
<dbReference type="InterPro" id="IPR021347">
    <property type="entry name" value="DUF2964"/>
</dbReference>
<dbReference type="EMBL" id="FMYQ01000004">
    <property type="protein sequence ID" value="SDC17678.1"/>
    <property type="molecule type" value="Genomic_DNA"/>
</dbReference>
<keyword evidence="1" id="KW-0812">Transmembrane</keyword>
<evidence type="ECO:0000313" key="2">
    <source>
        <dbReference type="EMBL" id="SDC17678.1"/>
    </source>
</evidence>
<organism evidence="2 3">
    <name type="scientific">Paraburkholderia lycopersici</name>
    <dbReference type="NCBI Taxonomy" id="416944"/>
    <lineage>
        <taxon>Bacteria</taxon>
        <taxon>Pseudomonadati</taxon>
        <taxon>Pseudomonadota</taxon>
        <taxon>Betaproteobacteria</taxon>
        <taxon>Burkholderiales</taxon>
        <taxon>Burkholderiaceae</taxon>
        <taxon>Paraburkholderia</taxon>
    </lineage>
</organism>
<evidence type="ECO:0000313" key="3">
    <source>
        <dbReference type="Proteomes" id="UP000198908"/>
    </source>
</evidence>
<dbReference type="RefSeq" id="WP_091996041.1">
    <property type="nucleotide sequence ID" value="NZ_FMYQ01000004.1"/>
</dbReference>
<keyword evidence="3" id="KW-1185">Reference proteome</keyword>
<dbReference type="OrthoDB" id="8943486at2"/>
<reference evidence="3" key="1">
    <citation type="submission" date="2016-09" db="EMBL/GenBank/DDBJ databases">
        <authorList>
            <person name="Varghese N."/>
            <person name="Submissions S."/>
        </authorList>
    </citation>
    <scope>NUCLEOTIDE SEQUENCE [LARGE SCALE GENOMIC DNA]</scope>
    <source>
        <strain evidence="3">TNe-862</strain>
    </source>
</reference>
<gene>
    <name evidence="2" type="ORF">SAMN05421548_104245</name>
</gene>